<feature type="region of interest" description="Disordered" evidence="10">
    <location>
        <begin position="119"/>
        <end position="138"/>
    </location>
</feature>
<dbReference type="InterPro" id="IPR019191">
    <property type="entry name" value="Essential_protein_Yae1_N"/>
</dbReference>
<dbReference type="PANTHER" id="PTHR18829:SF0">
    <property type="entry name" value="PROTEIN YAE1 HOMOLOG"/>
    <property type="match status" value="1"/>
</dbReference>
<gene>
    <name evidence="12" type="ORF">EV356DRAFT_510813</name>
</gene>
<evidence type="ECO:0000313" key="13">
    <source>
        <dbReference type="Proteomes" id="UP000800092"/>
    </source>
</evidence>
<evidence type="ECO:0000256" key="1">
    <source>
        <dbReference type="ARBA" id="ARBA00003836"/>
    </source>
</evidence>
<accession>A0A6A6GVC3</accession>
<dbReference type="InterPro" id="IPR038881">
    <property type="entry name" value="Yae1-like"/>
</dbReference>
<comment type="subunit">
    <text evidence="5">May form a complex with LTO1.</text>
</comment>
<dbReference type="EMBL" id="ML991861">
    <property type="protein sequence ID" value="KAF2229538.1"/>
    <property type="molecule type" value="Genomic_DNA"/>
</dbReference>
<evidence type="ECO:0000256" key="6">
    <source>
        <dbReference type="ARBA" id="ARBA00017286"/>
    </source>
</evidence>
<evidence type="ECO:0000259" key="11">
    <source>
        <dbReference type="Pfam" id="PF09811"/>
    </source>
</evidence>
<comment type="function">
    <text evidence="1">The complex LTO1:YAE1 may function as a target specific adapter that probably recruits apo-RPLI1 to the cytosolic iron-sulfur protein assembly (CIA) complex machinery. May be required for biogenesis of the large ribosomal subunit and initiation of translation.</text>
</comment>
<evidence type="ECO:0000313" key="12">
    <source>
        <dbReference type="EMBL" id="KAF2229538.1"/>
    </source>
</evidence>
<dbReference type="PANTHER" id="PTHR18829">
    <property type="entry name" value="PROTEIN YAE1 HOMOLOG"/>
    <property type="match status" value="1"/>
</dbReference>
<organism evidence="12 13">
    <name type="scientific">Viridothelium virens</name>
    <name type="common">Speckled blister lichen</name>
    <name type="synonym">Trypethelium virens</name>
    <dbReference type="NCBI Taxonomy" id="1048519"/>
    <lineage>
        <taxon>Eukaryota</taxon>
        <taxon>Fungi</taxon>
        <taxon>Dikarya</taxon>
        <taxon>Ascomycota</taxon>
        <taxon>Pezizomycotina</taxon>
        <taxon>Dothideomycetes</taxon>
        <taxon>Dothideomycetes incertae sedis</taxon>
        <taxon>Trypetheliales</taxon>
        <taxon>Trypetheliaceae</taxon>
        <taxon>Viridothelium</taxon>
    </lineage>
</organism>
<feature type="domain" description="Essential protein Yae1 N-terminal" evidence="11">
    <location>
        <begin position="58"/>
        <end position="96"/>
    </location>
</feature>
<feature type="region of interest" description="Disordered" evidence="10">
    <location>
        <begin position="1"/>
        <end position="53"/>
    </location>
</feature>
<reference evidence="12" key="1">
    <citation type="journal article" date="2020" name="Stud. Mycol.">
        <title>101 Dothideomycetes genomes: a test case for predicting lifestyles and emergence of pathogens.</title>
        <authorList>
            <person name="Haridas S."/>
            <person name="Albert R."/>
            <person name="Binder M."/>
            <person name="Bloem J."/>
            <person name="Labutti K."/>
            <person name="Salamov A."/>
            <person name="Andreopoulos B."/>
            <person name="Baker S."/>
            <person name="Barry K."/>
            <person name="Bills G."/>
            <person name="Bluhm B."/>
            <person name="Cannon C."/>
            <person name="Castanera R."/>
            <person name="Culley D."/>
            <person name="Daum C."/>
            <person name="Ezra D."/>
            <person name="Gonzalez J."/>
            <person name="Henrissat B."/>
            <person name="Kuo A."/>
            <person name="Liang C."/>
            <person name="Lipzen A."/>
            <person name="Lutzoni F."/>
            <person name="Magnuson J."/>
            <person name="Mondo S."/>
            <person name="Nolan M."/>
            <person name="Ohm R."/>
            <person name="Pangilinan J."/>
            <person name="Park H.-J."/>
            <person name="Ramirez L."/>
            <person name="Alfaro M."/>
            <person name="Sun H."/>
            <person name="Tritt A."/>
            <person name="Yoshinaga Y."/>
            <person name="Zwiers L.-H."/>
            <person name="Turgeon B."/>
            <person name="Goodwin S."/>
            <person name="Spatafora J."/>
            <person name="Crous P."/>
            <person name="Grigoriev I."/>
        </authorList>
    </citation>
    <scope>NUCLEOTIDE SEQUENCE</scope>
    <source>
        <strain evidence="12">Tuck. ex Michener</strain>
    </source>
</reference>
<feature type="compositionally biased region" description="Polar residues" evidence="10">
    <location>
        <begin position="119"/>
        <end position="129"/>
    </location>
</feature>
<protein>
    <recommendedName>
        <fullName evidence="7">Protein YAE1</fullName>
    </recommendedName>
    <alternativeName>
        <fullName evidence="6">Protein yae1</fullName>
    </alternativeName>
</protein>
<evidence type="ECO:0000256" key="5">
    <source>
        <dbReference type="ARBA" id="ARBA00011427"/>
    </source>
</evidence>
<proteinExistence type="inferred from homology"/>
<dbReference type="GO" id="GO:0005737">
    <property type="term" value="C:cytoplasm"/>
    <property type="evidence" value="ECO:0007669"/>
    <property type="project" value="UniProtKB-SubCell"/>
</dbReference>
<evidence type="ECO:0000256" key="4">
    <source>
        <dbReference type="ARBA" id="ARBA00007096"/>
    </source>
</evidence>
<keyword evidence="13" id="KW-1185">Reference proteome</keyword>
<evidence type="ECO:0000256" key="3">
    <source>
        <dbReference type="ARBA" id="ARBA00004496"/>
    </source>
</evidence>
<dbReference type="GO" id="GO:0005634">
    <property type="term" value="C:nucleus"/>
    <property type="evidence" value="ECO:0007669"/>
    <property type="project" value="UniProtKB-SubCell"/>
</dbReference>
<evidence type="ECO:0000256" key="9">
    <source>
        <dbReference type="ARBA" id="ARBA00023242"/>
    </source>
</evidence>
<feature type="compositionally biased region" description="Pro residues" evidence="10">
    <location>
        <begin position="1"/>
        <end position="11"/>
    </location>
</feature>
<evidence type="ECO:0000256" key="2">
    <source>
        <dbReference type="ARBA" id="ARBA00004123"/>
    </source>
</evidence>
<comment type="subcellular location">
    <subcellularLocation>
        <location evidence="3">Cytoplasm</location>
    </subcellularLocation>
    <subcellularLocation>
        <location evidence="2">Nucleus</location>
    </subcellularLocation>
</comment>
<dbReference type="AlphaFoldDB" id="A0A6A6GVC3"/>
<dbReference type="Proteomes" id="UP000800092">
    <property type="component" value="Unassembled WGS sequence"/>
</dbReference>
<evidence type="ECO:0000256" key="10">
    <source>
        <dbReference type="SAM" id="MobiDB-lite"/>
    </source>
</evidence>
<keyword evidence="9" id="KW-0539">Nucleus</keyword>
<keyword evidence="8" id="KW-0963">Cytoplasm</keyword>
<evidence type="ECO:0000256" key="7">
    <source>
        <dbReference type="ARBA" id="ARBA00018400"/>
    </source>
</evidence>
<name>A0A6A6GVC3_VIRVR</name>
<dbReference type="OrthoDB" id="20086at2759"/>
<evidence type="ECO:0000256" key="8">
    <source>
        <dbReference type="ARBA" id="ARBA00022490"/>
    </source>
</evidence>
<comment type="similarity">
    <text evidence="4">Belongs to the YAE1 family.</text>
</comment>
<dbReference type="Pfam" id="PF09811">
    <property type="entry name" value="Yae1_N"/>
    <property type="match status" value="1"/>
</dbReference>
<sequence length="236" mass="25908">MTIPNPQPIDQPPESRSTEDNTFADIFDSSPLDASQNSAPVAEPSEIPRLRSTHINAGYRDGISSSKVRYVQDGFDEGYSLGATIGLKAGFVLGVAESLMKALGRRRLIVRKGLSSTTTATFGSSQVSDGKQEHSRLKQREDLEHKRGKMLVEAEAVRAEASKELAVPSLFGRQYFGEDGVWTYDVPGKEEEVTFVEIADAHPLIEKWTKVIRDLVAAWEVDLEACAKAVQLQDEG</sequence>